<sequence length="174" mass="19478">MEPSTSRPATSVPVPSRVVVSAGIQFLHARGFKSVEIHQQLVSVYGEGVMRESMERRWVLQFKVQPGIFTEKEVQKVETLLAHLELADKVQWNPLGGALHPHPPLHSPAEEDNERGMQTEIFLKCTNKIQVHILPKDTTHNTGGAGARKGGIKFWPVWKRNNATCSVWDFAVPI</sequence>
<proteinExistence type="predicted"/>
<protein>
    <submittedName>
        <fullName evidence="1">Uncharacterized protein</fullName>
    </submittedName>
</protein>
<evidence type="ECO:0000313" key="1">
    <source>
        <dbReference type="EMBL" id="KAG8238033.1"/>
    </source>
</evidence>
<comment type="caution">
    <text evidence="1">The sequence shown here is derived from an EMBL/GenBank/DDBJ whole genome shotgun (WGS) entry which is preliminary data.</text>
</comment>
<dbReference type="EMBL" id="KZ309267">
    <property type="protein sequence ID" value="KAG8238033.1"/>
    <property type="molecule type" value="Genomic_DNA"/>
</dbReference>
<gene>
    <name evidence="1" type="ORF">J437_LFUL015001</name>
</gene>
<organism evidence="1 2">
    <name type="scientific">Ladona fulva</name>
    <name type="common">Scarce chaser dragonfly</name>
    <name type="synonym">Libellula fulva</name>
    <dbReference type="NCBI Taxonomy" id="123851"/>
    <lineage>
        <taxon>Eukaryota</taxon>
        <taxon>Metazoa</taxon>
        <taxon>Ecdysozoa</taxon>
        <taxon>Arthropoda</taxon>
        <taxon>Hexapoda</taxon>
        <taxon>Insecta</taxon>
        <taxon>Pterygota</taxon>
        <taxon>Palaeoptera</taxon>
        <taxon>Odonata</taxon>
        <taxon>Epiprocta</taxon>
        <taxon>Anisoptera</taxon>
        <taxon>Libelluloidea</taxon>
        <taxon>Libellulidae</taxon>
        <taxon>Ladona</taxon>
    </lineage>
</organism>
<accession>A0A8K0KTL3</accession>
<dbReference type="Proteomes" id="UP000792457">
    <property type="component" value="Unassembled WGS sequence"/>
</dbReference>
<dbReference type="AlphaFoldDB" id="A0A8K0KTL3"/>
<reference evidence="1" key="1">
    <citation type="submission" date="2013-04" db="EMBL/GenBank/DDBJ databases">
        <authorList>
            <person name="Qu J."/>
            <person name="Murali S.C."/>
            <person name="Bandaranaike D."/>
            <person name="Bellair M."/>
            <person name="Blankenburg K."/>
            <person name="Chao H."/>
            <person name="Dinh H."/>
            <person name="Doddapaneni H."/>
            <person name="Downs B."/>
            <person name="Dugan-Rocha S."/>
            <person name="Elkadiri S."/>
            <person name="Gnanaolivu R.D."/>
            <person name="Hernandez B."/>
            <person name="Javaid M."/>
            <person name="Jayaseelan J.C."/>
            <person name="Lee S."/>
            <person name="Li M."/>
            <person name="Ming W."/>
            <person name="Munidasa M."/>
            <person name="Muniz J."/>
            <person name="Nguyen L."/>
            <person name="Ongeri F."/>
            <person name="Osuji N."/>
            <person name="Pu L.-L."/>
            <person name="Puazo M."/>
            <person name="Qu C."/>
            <person name="Quiroz J."/>
            <person name="Raj R."/>
            <person name="Weissenberger G."/>
            <person name="Xin Y."/>
            <person name="Zou X."/>
            <person name="Han Y."/>
            <person name="Richards S."/>
            <person name="Worley K."/>
            <person name="Muzny D."/>
            <person name="Gibbs R."/>
        </authorList>
    </citation>
    <scope>NUCLEOTIDE SEQUENCE</scope>
    <source>
        <strain evidence="1">Sampled in the wild</strain>
    </source>
</reference>
<evidence type="ECO:0000313" key="2">
    <source>
        <dbReference type="Proteomes" id="UP000792457"/>
    </source>
</evidence>
<keyword evidence="2" id="KW-1185">Reference proteome</keyword>
<reference evidence="1" key="2">
    <citation type="submission" date="2017-10" db="EMBL/GenBank/DDBJ databases">
        <title>Ladona fulva Genome sequencing and assembly.</title>
        <authorList>
            <person name="Murali S."/>
            <person name="Richards S."/>
            <person name="Bandaranaike D."/>
            <person name="Bellair M."/>
            <person name="Blankenburg K."/>
            <person name="Chao H."/>
            <person name="Dinh H."/>
            <person name="Doddapaneni H."/>
            <person name="Dugan-Rocha S."/>
            <person name="Elkadiri S."/>
            <person name="Gnanaolivu R."/>
            <person name="Hernandez B."/>
            <person name="Skinner E."/>
            <person name="Javaid M."/>
            <person name="Lee S."/>
            <person name="Li M."/>
            <person name="Ming W."/>
            <person name="Munidasa M."/>
            <person name="Muniz J."/>
            <person name="Nguyen L."/>
            <person name="Hughes D."/>
            <person name="Osuji N."/>
            <person name="Pu L.-L."/>
            <person name="Puazo M."/>
            <person name="Qu C."/>
            <person name="Quiroz J."/>
            <person name="Raj R."/>
            <person name="Weissenberger G."/>
            <person name="Xin Y."/>
            <person name="Zou X."/>
            <person name="Han Y."/>
            <person name="Worley K."/>
            <person name="Muzny D."/>
            <person name="Gibbs R."/>
        </authorList>
    </citation>
    <scope>NUCLEOTIDE SEQUENCE</scope>
    <source>
        <strain evidence="1">Sampled in the wild</strain>
    </source>
</reference>
<name>A0A8K0KTL3_LADFU</name>